<dbReference type="Pfam" id="PF00132">
    <property type="entry name" value="Hexapep"/>
    <property type="match status" value="1"/>
</dbReference>
<dbReference type="Proteomes" id="UP000077317">
    <property type="component" value="Chromosome"/>
</dbReference>
<dbReference type="PANTHER" id="PTHR43017:SF1">
    <property type="entry name" value="ACETYLTRANSFERASE YJL218W-RELATED"/>
    <property type="match status" value="1"/>
</dbReference>
<dbReference type="InterPro" id="IPR011004">
    <property type="entry name" value="Trimer_LpxA-like_sf"/>
</dbReference>
<comment type="similarity">
    <text evidence="1 5">Belongs to the transferase hexapeptide repeat family.</text>
</comment>
<dbReference type="AlphaFoldDB" id="A0A172Q6Q1"/>
<keyword evidence="4 5" id="KW-0012">Acyltransferase</keyword>
<reference evidence="8" key="2">
    <citation type="submission" date="2016-03" db="EMBL/GenBank/DDBJ databases">
        <title>Streptococcus antelopensis sp. nov., isolated from the feces of the Tibetan antelope (Pantholops hodgsonii) in Hoh Xil National Nature Reserve, Qinghai, China.</title>
        <authorList>
            <person name="Bai X."/>
        </authorList>
    </citation>
    <scope>NUCLEOTIDE SEQUENCE [LARGE SCALE GENOMIC DNA]</scope>
    <source>
        <strain evidence="8">TA 26</strain>
    </source>
</reference>
<organism evidence="7 8">
    <name type="scientific">Streptococcus pantholopis</name>
    <dbReference type="NCBI Taxonomy" id="1811193"/>
    <lineage>
        <taxon>Bacteria</taxon>
        <taxon>Bacillati</taxon>
        <taxon>Bacillota</taxon>
        <taxon>Bacilli</taxon>
        <taxon>Lactobacillales</taxon>
        <taxon>Streptococcaceae</taxon>
        <taxon>Streptococcus</taxon>
    </lineage>
</organism>
<evidence type="ECO:0000256" key="2">
    <source>
        <dbReference type="ARBA" id="ARBA00022679"/>
    </source>
</evidence>
<reference evidence="7 8" key="1">
    <citation type="journal article" date="2016" name="Int. J. Syst. Evol. Microbiol.">
        <title>Streptococcuspantholopis sp. nov., isolated from faeces of the Tibetan antelope (Pantholops hodgsonii).</title>
        <authorList>
            <person name="Bai X."/>
            <person name="Xiong Y."/>
            <person name="Lu S."/>
            <person name="Jin D."/>
            <person name="Lai X."/>
            <person name="Yang J."/>
            <person name="Niu L."/>
            <person name="Hu S."/>
            <person name="Meng X."/>
            <person name="Pu J."/>
            <person name="Ye C."/>
            <person name="Xu J."/>
        </authorList>
    </citation>
    <scope>NUCLEOTIDE SEQUENCE [LARGE SCALE GENOMIC DNA]</scope>
    <source>
        <strain evidence="7 8">TA 26</strain>
    </source>
</reference>
<evidence type="ECO:0000256" key="3">
    <source>
        <dbReference type="ARBA" id="ARBA00022737"/>
    </source>
</evidence>
<dbReference type="GO" id="GO:0008870">
    <property type="term" value="F:galactoside O-acetyltransferase activity"/>
    <property type="evidence" value="ECO:0007669"/>
    <property type="project" value="TreeGrafter"/>
</dbReference>
<dbReference type="KEGG" id="spat:A0O21_03315"/>
<dbReference type="CDD" id="cd03357">
    <property type="entry name" value="LbH_MAT_GAT"/>
    <property type="match status" value="1"/>
</dbReference>
<dbReference type="STRING" id="1811193.A0O21_03315"/>
<name>A0A172Q6Q1_9STRE</name>
<evidence type="ECO:0000256" key="5">
    <source>
        <dbReference type="RuleBase" id="RU367021"/>
    </source>
</evidence>
<evidence type="ECO:0000256" key="1">
    <source>
        <dbReference type="ARBA" id="ARBA00007274"/>
    </source>
</evidence>
<accession>A0A172Q6Q1</accession>
<dbReference type="EC" id="2.3.1.-" evidence="5"/>
<dbReference type="PANTHER" id="PTHR43017">
    <property type="entry name" value="GALACTOSIDE O-ACETYLTRANSFERASE"/>
    <property type="match status" value="1"/>
</dbReference>
<dbReference type="SMART" id="SM01266">
    <property type="entry name" value="Mac"/>
    <property type="match status" value="1"/>
</dbReference>
<dbReference type="Pfam" id="PF12464">
    <property type="entry name" value="Mac"/>
    <property type="match status" value="1"/>
</dbReference>
<keyword evidence="2 5" id="KW-0808">Transferase</keyword>
<evidence type="ECO:0000259" key="6">
    <source>
        <dbReference type="SMART" id="SM01266"/>
    </source>
</evidence>
<dbReference type="FunFam" id="2.160.10.10:FF:000025">
    <property type="entry name" value="Hexapeptide-repeat containing-acetyltransferase"/>
    <property type="match status" value="1"/>
</dbReference>
<keyword evidence="3" id="KW-0677">Repeat</keyword>
<dbReference type="OrthoDB" id="9812571at2"/>
<dbReference type="InterPro" id="IPR024688">
    <property type="entry name" value="Mac_dom"/>
</dbReference>
<dbReference type="InterPro" id="IPR039369">
    <property type="entry name" value="LacA-like"/>
</dbReference>
<gene>
    <name evidence="7" type="ORF">A0O21_03315</name>
</gene>
<dbReference type="SUPFAM" id="SSF51161">
    <property type="entry name" value="Trimeric LpxA-like enzymes"/>
    <property type="match status" value="1"/>
</dbReference>
<keyword evidence="8" id="KW-1185">Reference proteome</keyword>
<evidence type="ECO:0000313" key="8">
    <source>
        <dbReference type="Proteomes" id="UP000077317"/>
    </source>
</evidence>
<dbReference type="Gene3D" id="2.160.10.10">
    <property type="entry name" value="Hexapeptide repeat proteins"/>
    <property type="match status" value="1"/>
</dbReference>
<dbReference type="EMBL" id="CP014699">
    <property type="protein sequence ID" value="AND79121.1"/>
    <property type="molecule type" value="Genomic_DNA"/>
</dbReference>
<sequence>MVTASEKMQSGDWYDANFDPELIQKRLAAQDLCFELNQLKPSLEKERSAVMAELFGRTYEGLVLLSSFTCDYGENISFGKNCFVNVNCYFMDGGKVTLGDHVFVGPSTVFYTANHPLDYQRRNAGLEQALPITVGNNVWLGANVNVMPGVTIGDGCVIASGSVATKDIPANSLAGGVPCRVMKTIEQKEGQAHD</sequence>
<proteinExistence type="inferred from homology"/>
<evidence type="ECO:0000256" key="4">
    <source>
        <dbReference type="ARBA" id="ARBA00023315"/>
    </source>
</evidence>
<protein>
    <recommendedName>
        <fullName evidence="5">Acetyltransferase</fullName>
        <ecNumber evidence="5">2.3.1.-</ecNumber>
    </recommendedName>
</protein>
<dbReference type="InterPro" id="IPR001451">
    <property type="entry name" value="Hexapep"/>
</dbReference>
<dbReference type="RefSeq" id="WP_067061229.1">
    <property type="nucleotide sequence ID" value="NZ_CP014699.1"/>
</dbReference>
<evidence type="ECO:0000313" key="7">
    <source>
        <dbReference type="EMBL" id="AND79121.1"/>
    </source>
</evidence>
<feature type="domain" description="Maltose/galactoside acetyltransferase" evidence="6">
    <location>
        <begin position="5"/>
        <end position="60"/>
    </location>
</feature>